<evidence type="ECO:0000313" key="3">
    <source>
        <dbReference type="Proteomes" id="UP000664534"/>
    </source>
</evidence>
<reference evidence="2" key="1">
    <citation type="submission" date="2021-03" db="EMBL/GenBank/DDBJ databases">
        <authorList>
            <person name="Tagirdzhanova G."/>
        </authorList>
    </citation>
    <scope>NUCLEOTIDE SEQUENCE</scope>
</reference>
<organism evidence="2 3">
    <name type="scientific">Imshaugia aleurites</name>
    <dbReference type="NCBI Taxonomy" id="172621"/>
    <lineage>
        <taxon>Eukaryota</taxon>
        <taxon>Fungi</taxon>
        <taxon>Dikarya</taxon>
        <taxon>Ascomycota</taxon>
        <taxon>Pezizomycotina</taxon>
        <taxon>Lecanoromycetes</taxon>
        <taxon>OSLEUM clade</taxon>
        <taxon>Lecanoromycetidae</taxon>
        <taxon>Lecanorales</taxon>
        <taxon>Lecanorineae</taxon>
        <taxon>Parmeliaceae</taxon>
        <taxon>Imshaugia</taxon>
    </lineage>
</organism>
<name>A0A8H3J814_9LECA</name>
<proteinExistence type="predicted"/>
<dbReference type="Proteomes" id="UP000664534">
    <property type="component" value="Unassembled WGS sequence"/>
</dbReference>
<comment type="caution">
    <text evidence="2">The sequence shown here is derived from an EMBL/GenBank/DDBJ whole genome shotgun (WGS) entry which is preliminary data.</text>
</comment>
<protein>
    <recommendedName>
        <fullName evidence="1">DUF6546 domain-containing protein</fullName>
    </recommendedName>
</protein>
<accession>A0A8H3J814</accession>
<dbReference type="AlphaFoldDB" id="A0A8H3J814"/>
<evidence type="ECO:0000259" key="1">
    <source>
        <dbReference type="Pfam" id="PF20183"/>
    </source>
</evidence>
<dbReference type="OrthoDB" id="4802432at2759"/>
<gene>
    <name evidence="2" type="ORF">IMSHALPRED_003415</name>
</gene>
<sequence length="189" mass="21161">MSLAVQAAEIDTGYALVEASLGLEHLAASFVSDASQFFDACQKWNIWPRLESLALTSNVLKSQQQSVYINDLLETVALVAMKMPRLKSMELWNGRAGFAGVFQYQILESDGTAMITWRGTWDLPLEPRVLKAWQAVASERVGCELQVVTEILDANIFITSHGDAIRYLRLLNTVVHPVSLWQIQEETAY</sequence>
<dbReference type="InterPro" id="IPR046676">
    <property type="entry name" value="DUF6546"/>
</dbReference>
<keyword evidence="3" id="KW-1185">Reference proteome</keyword>
<evidence type="ECO:0000313" key="2">
    <source>
        <dbReference type="EMBL" id="CAF9942209.1"/>
    </source>
</evidence>
<dbReference type="Pfam" id="PF20183">
    <property type="entry name" value="DUF6546"/>
    <property type="match status" value="1"/>
</dbReference>
<dbReference type="EMBL" id="CAJPDT010000172">
    <property type="protein sequence ID" value="CAF9942209.1"/>
    <property type="molecule type" value="Genomic_DNA"/>
</dbReference>
<feature type="domain" description="DUF6546" evidence="1">
    <location>
        <begin position="9"/>
        <end position="176"/>
    </location>
</feature>